<dbReference type="SUPFAM" id="SSF51126">
    <property type="entry name" value="Pectin lyase-like"/>
    <property type="match status" value="1"/>
</dbReference>
<proteinExistence type="predicted"/>
<organism evidence="1 2">
    <name type="scientific">Candidatus Stercoripulliclostridium pullicola</name>
    <dbReference type="NCBI Taxonomy" id="2840953"/>
    <lineage>
        <taxon>Bacteria</taxon>
        <taxon>Bacillati</taxon>
        <taxon>Bacillota</taxon>
        <taxon>Clostridia</taxon>
        <taxon>Eubacteriales</taxon>
        <taxon>Candidatus Stercoripulliclostridium</taxon>
    </lineage>
</organism>
<dbReference type="EMBL" id="JADINF010000129">
    <property type="protein sequence ID" value="MBO8424373.1"/>
    <property type="molecule type" value="Genomic_DNA"/>
</dbReference>
<dbReference type="InterPro" id="IPR012334">
    <property type="entry name" value="Pectin_lyas_fold"/>
</dbReference>
<dbReference type="Proteomes" id="UP000727857">
    <property type="component" value="Unassembled WGS sequence"/>
</dbReference>
<accession>A0A940DIQ9</accession>
<protein>
    <submittedName>
        <fullName evidence="1">Uncharacterized protein</fullName>
    </submittedName>
</protein>
<comment type="caution">
    <text evidence="1">The sequence shown here is derived from an EMBL/GenBank/DDBJ whole genome shotgun (WGS) entry which is preliminary data.</text>
</comment>
<dbReference type="AlphaFoldDB" id="A0A940DIQ9"/>
<dbReference type="Gene3D" id="2.160.20.10">
    <property type="entry name" value="Single-stranded right-handed beta-helix, Pectin lyase-like"/>
    <property type="match status" value="1"/>
</dbReference>
<gene>
    <name evidence="1" type="ORF">IAB16_05095</name>
</gene>
<name>A0A940DIQ9_9FIRM</name>
<evidence type="ECO:0000313" key="2">
    <source>
        <dbReference type="Proteomes" id="UP000727857"/>
    </source>
</evidence>
<evidence type="ECO:0000313" key="1">
    <source>
        <dbReference type="EMBL" id="MBO8424373.1"/>
    </source>
</evidence>
<reference evidence="1" key="1">
    <citation type="submission" date="2020-10" db="EMBL/GenBank/DDBJ databases">
        <authorList>
            <person name="Gilroy R."/>
        </authorList>
    </citation>
    <scope>NUCLEOTIDE SEQUENCE</scope>
    <source>
        <strain evidence="1">517</strain>
    </source>
</reference>
<reference evidence="1" key="2">
    <citation type="journal article" date="2021" name="PeerJ">
        <title>Extensive microbial diversity within the chicken gut microbiome revealed by metagenomics and culture.</title>
        <authorList>
            <person name="Gilroy R."/>
            <person name="Ravi A."/>
            <person name="Getino M."/>
            <person name="Pursley I."/>
            <person name="Horton D.L."/>
            <person name="Alikhan N.F."/>
            <person name="Baker D."/>
            <person name="Gharbi K."/>
            <person name="Hall N."/>
            <person name="Watson M."/>
            <person name="Adriaenssens E.M."/>
            <person name="Foster-Nyarko E."/>
            <person name="Jarju S."/>
            <person name="Secka A."/>
            <person name="Antonio M."/>
            <person name="Oren A."/>
            <person name="Chaudhuri R.R."/>
            <person name="La Ragione R."/>
            <person name="Hildebrand F."/>
            <person name="Pallen M.J."/>
        </authorList>
    </citation>
    <scope>NUCLEOTIDE SEQUENCE</scope>
    <source>
        <strain evidence="1">517</strain>
    </source>
</reference>
<dbReference type="InterPro" id="IPR011050">
    <property type="entry name" value="Pectin_lyase_fold/virulence"/>
</dbReference>
<sequence length="304" mass="33137">MKRKLKISVAVVLGTVLLAGIAFGAFVAAMYIEAATFDVKGTPFESEYYMDEEGLFLGNIPRDEYITDGTEYMEEGERIFDIRSYGASPEADFKTNRTAINAAITEASEAGGAVVVVSDVTARNCYFFMPGIAGGYAGIAIEAVDGGKVSNVNLSNIYMDHVTSPLLIWLGYRKDGSALEDISVTGITSVGCDLPSAVVGYKKSGETHNVKNVTLSDFSVTYREAKEDTNIYLKNKVYSGKMNMGGYPEITRVSHAYFINHTLSGYYDLPVYGLYAEYTEGLTVSNFDVTPRSYNTRALSNVAF</sequence>